<keyword evidence="4 7" id="KW-0812">Transmembrane</keyword>
<dbReference type="InterPro" id="IPR000515">
    <property type="entry name" value="MetI-like"/>
</dbReference>
<feature type="transmembrane region" description="Helical" evidence="7">
    <location>
        <begin position="12"/>
        <end position="34"/>
    </location>
</feature>
<evidence type="ECO:0000256" key="1">
    <source>
        <dbReference type="ARBA" id="ARBA00004651"/>
    </source>
</evidence>
<feature type="transmembrane region" description="Helical" evidence="7">
    <location>
        <begin position="79"/>
        <end position="97"/>
    </location>
</feature>
<proteinExistence type="inferred from homology"/>
<evidence type="ECO:0000256" key="4">
    <source>
        <dbReference type="ARBA" id="ARBA00022692"/>
    </source>
</evidence>
<reference evidence="9 10" key="1">
    <citation type="submission" date="2021-04" db="EMBL/GenBank/DDBJ databases">
        <title>Paenibacillus sp. DLE-14 whole genome sequence.</title>
        <authorList>
            <person name="Ham Y.J."/>
        </authorList>
    </citation>
    <scope>NUCLEOTIDE SEQUENCE [LARGE SCALE GENOMIC DNA]</scope>
    <source>
        <strain evidence="9 10">DLE-14</strain>
    </source>
</reference>
<evidence type="ECO:0000256" key="7">
    <source>
        <dbReference type="RuleBase" id="RU363032"/>
    </source>
</evidence>
<feature type="transmembrane region" description="Helical" evidence="7">
    <location>
        <begin position="263"/>
        <end position="281"/>
    </location>
</feature>
<accession>A0ABS5C832</accession>
<dbReference type="EMBL" id="JAGKSP010000002">
    <property type="protein sequence ID" value="MBP3962168.1"/>
    <property type="molecule type" value="Genomic_DNA"/>
</dbReference>
<comment type="caution">
    <text evidence="9">The sequence shown here is derived from an EMBL/GenBank/DDBJ whole genome shotgun (WGS) entry which is preliminary data.</text>
</comment>
<dbReference type="RefSeq" id="WP_210656216.1">
    <property type="nucleotide sequence ID" value="NZ_JAGKSP010000002.1"/>
</dbReference>
<feature type="transmembrane region" description="Helical" evidence="7">
    <location>
        <begin position="193"/>
        <end position="222"/>
    </location>
</feature>
<evidence type="ECO:0000256" key="6">
    <source>
        <dbReference type="ARBA" id="ARBA00023136"/>
    </source>
</evidence>
<dbReference type="CDD" id="cd06261">
    <property type="entry name" value="TM_PBP2"/>
    <property type="match status" value="1"/>
</dbReference>
<keyword evidence="6 7" id="KW-0472">Membrane</keyword>
<dbReference type="Proteomes" id="UP000673394">
    <property type="component" value="Unassembled WGS sequence"/>
</dbReference>
<organism evidence="9 10">
    <name type="scientific">Paenibacillus lignilyticus</name>
    <dbReference type="NCBI Taxonomy" id="1172615"/>
    <lineage>
        <taxon>Bacteria</taxon>
        <taxon>Bacillati</taxon>
        <taxon>Bacillota</taxon>
        <taxon>Bacilli</taxon>
        <taxon>Bacillales</taxon>
        <taxon>Paenibacillaceae</taxon>
        <taxon>Paenibacillus</taxon>
    </lineage>
</organism>
<evidence type="ECO:0000256" key="5">
    <source>
        <dbReference type="ARBA" id="ARBA00022989"/>
    </source>
</evidence>
<keyword evidence="2 7" id="KW-0813">Transport</keyword>
<evidence type="ECO:0000256" key="3">
    <source>
        <dbReference type="ARBA" id="ARBA00022475"/>
    </source>
</evidence>
<feature type="domain" description="ABC transmembrane type-1" evidence="8">
    <location>
        <begin position="72"/>
        <end position="281"/>
    </location>
</feature>
<dbReference type="InterPro" id="IPR035906">
    <property type="entry name" value="MetI-like_sf"/>
</dbReference>
<dbReference type="Gene3D" id="1.10.3720.10">
    <property type="entry name" value="MetI-like"/>
    <property type="match status" value="1"/>
</dbReference>
<name>A0ABS5C832_9BACL</name>
<keyword evidence="3" id="KW-1003">Cell membrane</keyword>
<dbReference type="Pfam" id="PF00528">
    <property type="entry name" value="BPD_transp_1"/>
    <property type="match status" value="1"/>
</dbReference>
<dbReference type="SUPFAM" id="SSF161098">
    <property type="entry name" value="MetI-like"/>
    <property type="match status" value="1"/>
</dbReference>
<evidence type="ECO:0000313" key="9">
    <source>
        <dbReference type="EMBL" id="MBP3962168.1"/>
    </source>
</evidence>
<comment type="subcellular location">
    <subcellularLocation>
        <location evidence="1 7">Cell membrane</location>
        <topology evidence="1 7">Multi-pass membrane protein</topology>
    </subcellularLocation>
</comment>
<keyword evidence="10" id="KW-1185">Reference proteome</keyword>
<feature type="transmembrane region" description="Helical" evidence="7">
    <location>
        <begin position="109"/>
        <end position="131"/>
    </location>
</feature>
<comment type="similarity">
    <text evidence="7">Belongs to the binding-protein-dependent transport system permease family.</text>
</comment>
<evidence type="ECO:0000259" key="8">
    <source>
        <dbReference type="PROSITE" id="PS50928"/>
    </source>
</evidence>
<keyword evidence="5 7" id="KW-1133">Transmembrane helix</keyword>
<gene>
    <name evidence="9" type="ORF">I8J30_05545</name>
</gene>
<dbReference type="PROSITE" id="PS50928">
    <property type="entry name" value="ABC_TM1"/>
    <property type="match status" value="1"/>
</dbReference>
<sequence>MVNERSKLESFAIYLLLIAGSAVMFYPFLFQVMASIGSNKDYYDSILLPIPSEINLDRYVNLFQNELIFRYFINTALRSIYYIAVTCFVSLIASYVFTKLRFKGRDTVFVIFLTSMMIPGQVTLIPTYLLFARFPFLGGNDWLGQGGHGMIDTWGALLLGSGIVNIAAIFLVKQTMESIPFEYEEAARIDGAGVFWTIFGIYFPMVRAVLAVIVITTFITIWNDYLWPLVAINNPDIQVINTGVTSLLTTMMQSGQVPEYPDFFALTAIVVLPPILVYLLLQRNFIQGYAMAGIKG</sequence>
<feature type="transmembrane region" description="Helical" evidence="7">
    <location>
        <begin position="151"/>
        <end position="172"/>
    </location>
</feature>
<protein>
    <submittedName>
        <fullName evidence="9">Carbohydrate ABC transporter permease</fullName>
    </submittedName>
</protein>
<dbReference type="PANTHER" id="PTHR43744">
    <property type="entry name" value="ABC TRANSPORTER PERMEASE PROTEIN MG189-RELATED-RELATED"/>
    <property type="match status" value="1"/>
</dbReference>
<dbReference type="PANTHER" id="PTHR43744:SF3">
    <property type="entry name" value="LACTOSE TRANSPORT SYSTEM PERMEASE PROTEIN LACG"/>
    <property type="match status" value="1"/>
</dbReference>
<evidence type="ECO:0000256" key="2">
    <source>
        <dbReference type="ARBA" id="ARBA00022448"/>
    </source>
</evidence>
<evidence type="ECO:0000313" key="10">
    <source>
        <dbReference type="Proteomes" id="UP000673394"/>
    </source>
</evidence>